<organism evidence="2 3">
    <name type="scientific">Caerostris darwini</name>
    <dbReference type="NCBI Taxonomy" id="1538125"/>
    <lineage>
        <taxon>Eukaryota</taxon>
        <taxon>Metazoa</taxon>
        <taxon>Ecdysozoa</taxon>
        <taxon>Arthropoda</taxon>
        <taxon>Chelicerata</taxon>
        <taxon>Arachnida</taxon>
        <taxon>Araneae</taxon>
        <taxon>Araneomorphae</taxon>
        <taxon>Entelegynae</taxon>
        <taxon>Araneoidea</taxon>
        <taxon>Araneidae</taxon>
        <taxon>Caerostris</taxon>
    </lineage>
</organism>
<accession>A0AAV4VYX3</accession>
<comment type="caution">
    <text evidence="2">The sequence shown here is derived from an EMBL/GenBank/DDBJ whole genome shotgun (WGS) entry which is preliminary data.</text>
</comment>
<evidence type="ECO:0000313" key="3">
    <source>
        <dbReference type="Proteomes" id="UP001054837"/>
    </source>
</evidence>
<gene>
    <name evidence="2" type="ORF">CDAR_241721</name>
</gene>
<evidence type="ECO:0000313" key="2">
    <source>
        <dbReference type="EMBL" id="GIY74971.1"/>
    </source>
</evidence>
<dbReference type="AlphaFoldDB" id="A0AAV4VYX3"/>
<reference evidence="2 3" key="1">
    <citation type="submission" date="2021-06" db="EMBL/GenBank/DDBJ databases">
        <title>Caerostris darwini draft genome.</title>
        <authorList>
            <person name="Kono N."/>
            <person name="Arakawa K."/>
        </authorList>
    </citation>
    <scope>NUCLEOTIDE SEQUENCE [LARGE SCALE GENOMIC DNA]</scope>
</reference>
<evidence type="ECO:0000256" key="1">
    <source>
        <dbReference type="SAM" id="MobiDB-lite"/>
    </source>
</evidence>
<protein>
    <submittedName>
        <fullName evidence="2">Uncharacterized protein</fullName>
    </submittedName>
</protein>
<feature type="non-terminal residue" evidence="2">
    <location>
        <position position="64"/>
    </location>
</feature>
<proteinExistence type="predicted"/>
<feature type="region of interest" description="Disordered" evidence="1">
    <location>
        <begin position="40"/>
        <end position="64"/>
    </location>
</feature>
<name>A0AAV4VYX3_9ARAC</name>
<keyword evidence="3" id="KW-1185">Reference proteome</keyword>
<dbReference type="EMBL" id="BPLQ01013807">
    <property type="protein sequence ID" value="GIY74971.1"/>
    <property type="molecule type" value="Genomic_DNA"/>
</dbReference>
<sequence length="64" mass="7436">MHGHPFHGHSQQSENCLLLQEHRIFSPRRTRETICVLPMPDKANDSHPSLPQCRRNCHRGPSEK</sequence>
<dbReference type="Proteomes" id="UP001054837">
    <property type="component" value="Unassembled WGS sequence"/>
</dbReference>